<proteinExistence type="predicted"/>
<dbReference type="Pfam" id="PF14343">
    <property type="entry name" value="PrcB_C"/>
    <property type="match status" value="1"/>
</dbReference>
<organism evidence="3 4">
    <name type="scientific">Anoxybacter fermentans</name>
    <dbReference type="NCBI Taxonomy" id="1323375"/>
    <lineage>
        <taxon>Bacteria</taxon>
        <taxon>Bacillati</taxon>
        <taxon>Bacillota</taxon>
        <taxon>Clostridia</taxon>
        <taxon>Halanaerobiales</taxon>
        <taxon>Anoxybacter</taxon>
    </lineage>
</organism>
<dbReference type="EMBL" id="CP016379">
    <property type="protein sequence ID" value="AZR73424.1"/>
    <property type="molecule type" value="Genomic_DNA"/>
</dbReference>
<evidence type="ECO:0000313" key="3">
    <source>
        <dbReference type="EMBL" id="AZR73424.1"/>
    </source>
</evidence>
<evidence type="ECO:0000259" key="2">
    <source>
        <dbReference type="Pfam" id="PF14343"/>
    </source>
</evidence>
<dbReference type="InterPro" id="IPR025748">
    <property type="entry name" value="PrcB_C_dom"/>
</dbReference>
<sequence length="143" mass="16463">MKAIFIKQILLISLVIGILILLFNTFINEYQDYEVLNIDKTPKAIYEHYEQQKYKTGYSVIPYDNSKYVLITRGEVNTAGHKIKVQKVLKTKDKWVIKVRFIAPDPDDIVAMVISYPAIVVKLPEEAVNIQVLEDGKHLSKLN</sequence>
<dbReference type="AlphaFoldDB" id="A0A3Q9HQW9"/>
<keyword evidence="1" id="KW-0812">Transmembrane</keyword>
<keyword evidence="1" id="KW-0472">Membrane</keyword>
<keyword evidence="1" id="KW-1133">Transmembrane helix</keyword>
<keyword evidence="4" id="KW-1185">Reference proteome</keyword>
<feature type="domain" description="PrcB C-terminal" evidence="2">
    <location>
        <begin position="68"/>
        <end position="124"/>
    </location>
</feature>
<dbReference type="Proteomes" id="UP000267250">
    <property type="component" value="Chromosome"/>
</dbReference>
<reference evidence="3 4" key="1">
    <citation type="submission" date="2016-07" db="EMBL/GenBank/DDBJ databases">
        <title>Genome and transcriptome analysis of iron-reducing fermentative bacteria Anoxybacter fermentans.</title>
        <authorList>
            <person name="Zeng X."/>
            <person name="Shao Z."/>
        </authorList>
    </citation>
    <scope>NUCLEOTIDE SEQUENCE [LARGE SCALE GENOMIC DNA]</scope>
    <source>
        <strain evidence="3 4">DY22613</strain>
    </source>
</reference>
<evidence type="ECO:0000256" key="1">
    <source>
        <dbReference type="SAM" id="Phobius"/>
    </source>
</evidence>
<gene>
    <name evidence="3" type="ORF">BBF96_08530</name>
</gene>
<dbReference type="OrthoDB" id="422698at2"/>
<protein>
    <recommendedName>
        <fullName evidence="2">PrcB C-terminal domain-containing protein</fullName>
    </recommendedName>
</protein>
<evidence type="ECO:0000313" key="4">
    <source>
        <dbReference type="Proteomes" id="UP000267250"/>
    </source>
</evidence>
<feature type="transmembrane region" description="Helical" evidence="1">
    <location>
        <begin position="9"/>
        <end position="27"/>
    </location>
</feature>
<name>A0A3Q9HQW9_9FIRM</name>
<dbReference type="RefSeq" id="WP_127016764.1">
    <property type="nucleotide sequence ID" value="NZ_CP016379.1"/>
</dbReference>
<dbReference type="KEGG" id="aft:BBF96_08530"/>
<accession>A0A3Q9HQW9</accession>